<dbReference type="STRING" id="39029.BSR42_01675"/>
<accession>A0A0J6WZL8</accession>
<dbReference type="EMBL" id="LEKT01000007">
    <property type="protein sequence ID" value="KMO87332.1"/>
    <property type="molecule type" value="Genomic_DNA"/>
</dbReference>
<protein>
    <submittedName>
        <fullName evidence="9">Polar amino acid ABC transporter permease</fullName>
    </submittedName>
</protein>
<dbReference type="Proteomes" id="UP000036503">
    <property type="component" value="Unassembled WGS sequence"/>
</dbReference>
<evidence type="ECO:0000256" key="6">
    <source>
        <dbReference type="ARBA" id="ARBA00023136"/>
    </source>
</evidence>
<evidence type="ECO:0000313" key="9">
    <source>
        <dbReference type="EMBL" id="KMO87332.1"/>
    </source>
</evidence>
<dbReference type="GO" id="GO:0022857">
    <property type="term" value="F:transmembrane transporter activity"/>
    <property type="evidence" value="ECO:0007669"/>
    <property type="project" value="InterPro"/>
</dbReference>
<name>A0A0J6WZL8_9FIRM</name>
<evidence type="ECO:0000256" key="1">
    <source>
        <dbReference type="ARBA" id="ARBA00004651"/>
    </source>
</evidence>
<dbReference type="Gene3D" id="1.10.3720.10">
    <property type="entry name" value="MetI-like"/>
    <property type="match status" value="1"/>
</dbReference>
<sequence>MLKNPAILLFILKGVAFTLIISVLAVVVSIVWGSILALVRNYCTAPGQRIFKWLATIYIEVFRNTPLLFWIFIGLVFFPAPQLFAHQLFGLSSVETKILFKATVALTVFTSAIIAEIIRGGLNSIPQGQFEAGFSQGFSTVQVMLYIILPQAYRNVVPTLLSQVITTIKDSSFLANVATIELMARVKKILSNASIYNGTGTINVSDVFVLFGCAALIYFIINYTLSCVVRHVQKKTQNAAQSYAAPAAGDTQPVTGGNG</sequence>
<feature type="transmembrane region" description="Helical" evidence="7">
    <location>
        <begin position="51"/>
        <end position="78"/>
    </location>
</feature>
<organism evidence="9 10">
    <name type="scientific">Megasphaera cerevisiae DSM 20462</name>
    <dbReference type="NCBI Taxonomy" id="1122219"/>
    <lineage>
        <taxon>Bacteria</taxon>
        <taxon>Bacillati</taxon>
        <taxon>Bacillota</taxon>
        <taxon>Negativicutes</taxon>
        <taxon>Veillonellales</taxon>
        <taxon>Veillonellaceae</taxon>
        <taxon>Megasphaera</taxon>
    </lineage>
</organism>
<proteinExistence type="inferred from homology"/>
<dbReference type="PANTHER" id="PTHR30614">
    <property type="entry name" value="MEMBRANE COMPONENT OF AMINO ACID ABC TRANSPORTER"/>
    <property type="match status" value="1"/>
</dbReference>
<evidence type="ECO:0000256" key="3">
    <source>
        <dbReference type="ARBA" id="ARBA00022475"/>
    </source>
</evidence>
<evidence type="ECO:0000256" key="7">
    <source>
        <dbReference type="RuleBase" id="RU363032"/>
    </source>
</evidence>
<dbReference type="SUPFAM" id="SSF161098">
    <property type="entry name" value="MetI-like"/>
    <property type="match status" value="1"/>
</dbReference>
<keyword evidence="6 7" id="KW-0472">Membrane</keyword>
<dbReference type="AlphaFoldDB" id="A0A0J6WZL8"/>
<evidence type="ECO:0000259" key="8">
    <source>
        <dbReference type="PROSITE" id="PS50928"/>
    </source>
</evidence>
<reference evidence="9 10" key="1">
    <citation type="submission" date="2015-06" db="EMBL/GenBank/DDBJ databases">
        <title>Draft genome sequence of beer spoilage bacterium Megasphaera cerevisiae type strain 20462.</title>
        <authorList>
            <person name="Kutumbaka K."/>
            <person name="Pasmowitz J."/>
            <person name="Mategko J."/>
            <person name="Reyes D."/>
            <person name="Friedrich A."/>
            <person name="Han S."/>
            <person name="Martens-Habbena W."/>
            <person name="Neal-McKinney J."/>
            <person name="Janagama H.K."/>
            <person name="Nadala C."/>
            <person name="Samadpour M."/>
        </authorList>
    </citation>
    <scope>NUCLEOTIDE SEQUENCE [LARGE SCALE GENOMIC DNA]</scope>
    <source>
        <strain evidence="9 10">DSM 20462</strain>
    </source>
</reference>
<feature type="domain" description="ABC transmembrane type-1" evidence="8">
    <location>
        <begin position="15"/>
        <end position="229"/>
    </location>
</feature>
<evidence type="ECO:0000313" key="10">
    <source>
        <dbReference type="Proteomes" id="UP000036503"/>
    </source>
</evidence>
<evidence type="ECO:0000256" key="5">
    <source>
        <dbReference type="ARBA" id="ARBA00022989"/>
    </source>
</evidence>
<dbReference type="InterPro" id="IPR043429">
    <property type="entry name" value="ArtM/GltK/GlnP/TcyL/YhdX-like"/>
</dbReference>
<gene>
    <name evidence="9" type="ORF">AB840_03585</name>
</gene>
<dbReference type="InterPro" id="IPR035906">
    <property type="entry name" value="MetI-like_sf"/>
</dbReference>
<evidence type="ECO:0000256" key="2">
    <source>
        <dbReference type="ARBA" id="ARBA00022448"/>
    </source>
</evidence>
<dbReference type="PANTHER" id="PTHR30614:SF41">
    <property type="entry name" value="INNER MEMBRANE AMINO-ACID ABC TRANSPORTER PERMEASE PROTEIN YHDY"/>
    <property type="match status" value="1"/>
</dbReference>
<keyword evidence="5 7" id="KW-1133">Transmembrane helix</keyword>
<dbReference type="Pfam" id="PF00528">
    <property type="entry name" value="BPD_transp_1"/>
    <property type="match status" value="1"/>
</dbReference>
<dbReference type="InParanoid" id="A0A0J6WZL8"/>
<feature type="transmembrane region" description="Helical" evidence="7">
    <location>
        <begin position="6"/>
        <end position="39"/>
    </location>
</feature>
<dbReference type="NCBIfam" id="TIGR01726">
    <property type="entry name" value="HEQRo_perm_3TM"/>
    <property type="match status" value="1"/>
</dbReference>
<feature type="transmembrane region" description="Helical" evidence="7">
    <location>
        <begin position="207"/>
        <end position="225"/>
    </location>
</feature>
<dbReference type="PATRIC" id="fig|1122219.3.peg.2813"/>
<comment type="caution">
    <text evidence="9">The sequence shown here is derived from an EMBL/GenBank/DDBJ whole genome shotgun (WGS) entry which is preliminary data.</text>
</comment>
<keyword evidence="4 7" id="KW-0812">Transmembrane</keyword>
<dbReference type="GO" id="GO:0006865">
    <property type="term" value="P:amino acid transport"/>
    <property type="evidence" value="ECO:0007669"/>
    <property type="project" value="TreeGrafter"/>
</dbReference>
<keyword evidence="3" id="KW-1003">Cell membrane</keyword>
<dbReference type="InterPro" id="IPR010065">
    <property type="entry name" value="AA_ABC_transptr_permease_3TM"/>
</dbReference>
<comment type="similarity">
    <text evidence="7">Belongs to the binding-protein-dependent transport system permease family.</text>
</comment>
<dbReference type="InterPro" id="IPR000515">
    <property type="entry name" value="MetI-like"/>
</dbReference>
<dbReference type="PROSITE" id="PS50928">
    <property type="entry name" value="ABC_TM1"/>
    <property type="match status" value="1"/>
</dbReference>
<dbReference type="CDD" id="cd06261">
    <property type="entry name" value="TM_PBP2"/>
    <property type="match status" value="1"/>
</dbReference>
<keyword evidence="10" id="KW-1185">Reference proteome</keyword>
<evidence type="ECO:0000256" key="4">
    <source>
        <dbReference type="ARBA" id="ARBA00022692"/>
    </source>
</evidence>
<comment type="subcellular location">
    <subcellularLocation>
        <location evidence="1 7">Cell membrane</location>
        <topology evidence="1 7">Multi-pass membrane protein</topology>
    </subcellularLocation>
</comment>
<dbReference type="GO" id="GO:0043190">
    <property type="term" value="C:ATP-binding cassette (ABC) transporter complex"/>
    <property type="evidence" value="ECO:0007669"/>
    <property type="project" value="InterPro"/>
</dbReference>
<keyword evidence="2 7" id="KW-0813">Transport</keyword>